<accession>A0A3R7H908</accession>
<reference evidence="3 4" key="2">
    <citation type="journal article" date="2021" name="Genomics">
        <title>High-quality reference genome for Clonorchis sinensis.</title>
        <authorList>
            <person name="Young N.D."/>
            <person name="Stroehlein A.J."/>
            <person name="Kinkar L."/>
            <person name="Wang T."/>
            <person name="Sohn W.M."/>
            <person name="Chang B.C.H."/>
            <person name="Kaur P."/>
            <person name="Weisz D."/>
            <person name="Dudchenko O."/>
            <person name="Aiden E.L."/>
            <person name="Korhonen P.K."/>
            <person name="Gasser R.B."/>
        </authorList>
    </citation>
    <scope>NUCLEOTIDE SEQUENCE [LARGE SCALE GENOMIC DNA]</scope>
    <source>
        <strain evidence="3">Cs-k2</strain>
    </source>
</reference>
<dbReference type="OrthoDB" id="10606851at2759"/>
<feature type="region of interest" description="Disordered" evidence="1">
    <location>
        <begin position="154"/>
        <end position="227"/>
    </location>
</feature>
<comment type="caution">
    <text evidence="3">The sequence shown here is derived from an EMBL/GenBank/DDBJ whole genome shotgun (WGS) entry which is preliminary data.</text>
</comment>
<protein>
    <submittedName>
        <fullName evidence="3">Uncharacterized protein</fullName>
    </submittedName>
</protein>
<sequence>MGKSCFVKAQILQLVACRLWSRMLHSNLYGSLGAQTWAFVYAMAGQLLPVTAGVQRIAYHITPTVMMVNLARCAVLLFRLVLKLPVRSKNAKVCLPPGPQRGCLMMLTWTEAQHPSTVCPGSLCVSVFSGPRKNYSTAMGKFLTTATNAVKRQLDERDEDDFIPTRPSAPQTRVLRDPRENPTLNQGSTIRQIIMSESEGQPLNDKNKTDPGNLGESLAPVYQSVNP</sequence>
<evidence type="ECO:0000313" key="4">
    <source>
        <dbReference type="Proteomes" id="UP000286415"/>
    </source>
</evidence>
<reference evidence="3 4" key="1">
    <citation type="journal article" date="2018" name="Biotechnol. Adv.">
        <title>Improved genomic resources and new bioinformatic workflow for the carcinogenic parasite Clonorchis sinensis: Biotechnological implications.</title>
        <authorList>
            <person name="Wang D."/>
            <person name="Korhonen P.K."/>
            <person name="Gasser R.B."/>
            <person name="Young N.D."/>
        </authorList>
    </citation>
    <scope>NUCLEOTIDE SEQUENCE [LARGE SCALE GENOMIC DNA]</scope>
    <source>
        <strain evidence="3">Cs-k2</strain>
    </source>
</reference>
<dbReference type="EMBL" id="NIRI02000042">
    <property type="protein sequence ID" value="KAG5448495.1"/>
    <property type="molecule type" value="Genomic_DNA"/>
</dbReference>
<feature type="transmembrane region" description="Helical" evidence="2">
    <location>
        <begin position="28"/>
        <end position="48"/>
    </location>
</feature>
<organism evidence="3 4">
    <name type="scientific">Clonorchis sinensis</name>
    <name type="common">Chinese liver fluke</name>
    <dbReference type="NCBI Taxonomy" id="79923"/>
    <lineage>
        <taxon>Eukaryota</taxon>
        <taxon>Metazoa</taxon>
        <taxon>Spiralia</taxon>
        <taxon>Lophotrochozoa</taxon>
        <taxon>Platyhelminthes</taxon>
        <taxon>Trematoda</taxon>
        <taxon>Digenea</taxon>
        <taxon>Opisthorchiida</taxon>
        <taxon>Opisthorchiata</taxon>
        <taxon>Opisthorchiidae</taxon>
        <taxon>Clonorchis</taxon>
    </lineage>
</organism>
<keyword evidence="2" id="KW-0472">Membrane</keyword>
<gene>
    <name evidence="3" type="ORF">CSKR_101938</name>
</gene>
<proteinExistence type="predicted"/>
<feature type="transmembrane region" description="Helical" evidence="2">
    <location>
        <begin position="60"/>
        <end position="82"/>
    </location>
</feature>
<name>A0A3R7H908_CLOSI</name>
<evidence type="ECO:0000256" key="2">
    <source>
        <dbReference type="SAM" id="Phobius"/>
    </source>
</evidence>
<dbReference type="AlphaFoldDB" id="A0A3R7H908"/>
<dbReference type="InParanoid" id="A0A3R7H908"/>
<keyword evidence="2" id="KW-1133">Transmembrane helix</keyword>
<keyword evidence="4" id="KW-1185">Reference proteome</keyword>
<evidence type="ECO:0000256" key="1">
    <source>
        <dbReference type="SAM" id="MobiDB-lite"/>
    </source>
</evidence>
<dbReference type="Proteomes" id="UP000286415">
    <property type="component" value="Unassembled WGS sequence"/>
</dbReference>
<evidence type="ECO:0000313" key="3">
    <source>
        <dbReference type="EMBL" id="KAG5448495.1"/>
    </source>
</evidence>
<feature type="compositionally biased region" description="Polar residues" evidence="1">
    <location>
        <begin position="182"/>
        <end position="191"/>
    </location>
</feature>
<keyword evidence="2" id="KW-0812">Transmembrane</keyword>